<proteinExistence type="inferred from homology"/>
<keyword evidence="5" id="KW-0175">Coiled coil</keyword>
<dbReference type="HAMAP" id="MF_00844_B">
    <property type="entry name" value="RqcH_B"/>
    <property type="match status" value="1"/>
</dbReference>
<reference evidence="8" key="1">
    <citation type="journal article" date="2019" name="Int. J. Syst. Evol. Microbiol.">
        <title>The Global Catalogue of Microorganisms (GCM) 10K type strain sequencing project: providing services to taxonomists for standard genome sequencing and annotation.</title>
        <authorList>
            <consortium name="The Broad Institute Genomics Platform"/>
            <consortium name="The Broad Institute Genome Sequencing Center for Infectious Disease"/>
            <person name="Wu L."/>
            <person name="Ma J."/>
        </authorList>
    </citation>
    <scope>NUCLEOTIDE SEQUENCE [LARGE SCALE GENOMIC DNA]</scope>
    <source>
        <strain evidence="8">CCUG 49339</strain>
    </source>
</reference>
<evidence type="ECO:0000259" key="6">
    <source>
        <dbReference type="Pfam" id="PF05670"/>
    </source>
</evidence>
<keyword evidence="4 5" id="KW-0648">Protein biosynthesis</keyword>
<dbReference type="InterPro" id="IPR008532">
    <property type="entry name" value="NFACT_RNA-bd"/>
</dbReference>
<comment type="function">
    <text evidence="5">Key component of the ribosome quality control system (RQC), a ribosome-associated complex that mediates the extraction of incompletely synthesized nascent chains from stalled ribosomes and their subsequent degradation. RqcH recruits Ala-charged tRNA, and with RqcP directs the elongation of stalled nascent chains on 50S ribosomal subunits, leading to non-templated C-terminal alanine extensions (Ala tail). The Ala tail promotes nascent chain degradation. May add between 1 and at least 8 Ala residues. Binds to stalled 50S ribosomal subunits.</text>
</comment>
<keyword evidence="8" id="KW-1185">Reference proteome</keyword>
<keyword evidence="3 5" id="KW-0694">RNA-binding</keyword>
<dbReference type="Pfam" id="PF05670">
    <property type="entry name" value="NFACT-R_1"/>
    <property type="match status" value="1"/>
</dbReference>
<dbReference type="InterPro" id="IPR043682">
    <property type="entry name" value="RqcH_bacterial"/>
</dbReference>
<comment type="similarity">
    <text evidence="5">Belongs to the NEMF family.</text>
</comment>
<feature type="coiled-coil region" evidence="5">
    <location>
        <begin position="380"/>
        <end position="414"/>
    </location>
</feature>
<accession>A0ABW4LKX3</accession>
<organism evidence="7 8">
    <name type="scientific">Bacillus salitolerans</name>
    <dbReference type="NCBI Taxonomy" id="1437434"/>
    <lineage>
        <taxon>Bacteria</taxon>
        <taxon>Bacillati</taxon>
        <taxon>Bacillota</taxon>
        <taxon>Bacilli</taxon>
        <taxon>Bacillales</taxon>
        <taxon>Bacillaceae</taxon>
        <taxon>Bacillus</taxon>
    </lineage>
</organism>
<dbReference type="PANTHER" id="PTHR15239">
    <property type="entry name" value="NUCLEAR EXPORT MEDIATOR FACTOR NEMF"/>
    <property type="match status" value="1"/>
</dbReference>
<dbReference type="Proteomes" id="UP001597214">
    <property type="component" value="Unassembled WGS sequence"/>
</dbReference>
<evidence type="ECO:0000313" key="8">
    <source>
        <dbReference type="Proteomes" id="UP001597214"/>
    </source>
</evidence>
<dbReference type="Gene3D" id="2.30.310.10">
    <property type="entry name" value="ibrinogen binding protein from staphylococcus aureus domain"/>
    <property type="match status" value="1"/>
</dbReference>
<keyword evidence="1 5" id="KW-0820">tRNA-binding</keyword>
<evidence type="ECO:0000256" key="5">
    <source>
        <dbReference type="HAMAP-Rule" id="MF_00844"/>
    </source>
</evidence>
<dbReference type="PANTHER" id="PTHR15239:SF6">
    <property type="entry name" value="RIBOSOME QUALITY CONTROL COMPLEX SUBUNIT NEMF"/>
    <property type="match status" value="1"/>
</dbReference>
<evidence type="ECO:0000256" key="4">
    <source>
        <dbReference type="ARBA" id="ARBA00022917"/>
    </source>
</evidence>
<dbReference type="InterPro" id="IPR051608">
    <property type="entry name" value="RQC_Subunit_NEMF"/>
</dbReference>
<keyword evidence="2 5" id="KW-0699">rRNA-binding</keyword>
<sequence>MSFDGIVTKAITEELNNKLLSGRISKIYQPYKQELLLHIRANGFNQKLLISANPSYSRVHITNEQYDNPAEPPMFCMLLRKHLEGSVITSIQQLEMERIITIETRGRNELGDETVKQLIIEIMGKHSNVILIDKEKNIILDSIKHISPALNRHRTLLPGYEYVTPPSQGKLSPFEVDEELFLRKLDFNAGKLSKQIVESFSGLSPLIANEVVHQAGIGSKNKLAQVFLQMMDQAKHLQFNPVIIAGDTKEYFYALPLQHIKGVTKTFSSISEMLDRFYYGKAERDRVKQQGHDLERFIRNEKEKNEKKIIKLEKTLKDAEKAEQFQLFGELLTANMYLMKKGLKEIEVMNYYNENNEMLTIPLNPLKTPSENAQMYFQKYVKAKNSVSIVLEQIEKAKEEVTYFESLLQQMETASPRDIQEIREELTEEGYLKARQVKGPKKNKNQKPILEEYVSSTGTLILVGKNNKQNEYLTNKLAHRDEVWLHTKDIPGSHVVIKSSEPDHDTILEAANLAAYYSKARNSSSVPVDYTKIKHVKKPSGSKPGFVIYDSQQTVYVTPNEDLVVKLKKNKG</sequence>
<dbReference type="RefSeq" id="WP_377926858.1">
    <property type="nucleotide sequence ID" value="NZ_JBHUEM010000003.1"/>
</dbReference>
<evidence type="ECO:0000256" key="1">
    <source>
        <dbReference type="ARBA" id="ARBA00022555"/>
    </source>
</evidence>
<evidence type="ECO:0000256" key="2">
    <source>
        <dbReference type="ARBA" id="ARBA00022730"/>
    </source>
</evidence>
<gene>
    <name evidence="5" type="primary">rqcH</name>
    <name evidence="7" type="ORF">ACFSCX_04180</name>
</gene>
<comment type="caution">
    <text evidence="7">The sequence shown here is derived from an EMBL/GenBank/DDBJ whole genome shotgun (WGS) entry which is preliminary data.</text>
</comment>
<feature type="domain" description="NFACT RNA-binding" evidence="6">
    <location>
        <begin position="453"/>
        <end position="541"/>
    </location>
</feature>
<evidence type="ECO:0000313" key="7">
    <source>
        <dbReference type="EMBL" id="MFD1735757.1"/>
    </source>
</evidence>
<evidence type="ECO:0000256" key="3">
    <source>
        <dbReference type="ARBA" id="ARBA00022884"/>
    </source>
</evidence>
<name>A0ABW4LKX3_9BACI</name>
<dbReference type="Gene3D" id="3.40.970.40">
    <property type="entry name" value="fibrinogen binding protein from staphylococcus aureus domain like"/>
    <property type="match status" value="1"/>
</dbReference>
<dbReference type="EMBL" id="JBHUEM010000003">
    <property type="protein sequence ID" value="MFD1735757.1"/>
    <property type="molecule type" value="Genomic_DNA"/>
</dbReference>
<protein>
    <recommendedName>
        <fullName evidence="5">Rqc2 homolog RqcH</fullName>
        <shortName evidence="5">RqcH</shortName>
    </recommendedName>
</protein>
<dbReference type="Gene3D" id="1.10.8.50">
    <property type="match status" value="1"/>
</dbReference>
<dbReference type="Pfam" id="PF05833">
    <property type="entry name" value="NFACT_N"/>
    <property type="match status" value="1"/>
</dbReference>
<comment type="subunit">
    <text evidence="5">Associates with stalled 50S ribosomal subunits. Binds to RqcP.</text>
</comment>